<dbReference type="EMBL" id="JZYN01000016">
    <property type="protein sequence ID" value="KJM67335.1"/>
    <property type="molecule type" value="Genomic_DNA"/>
</dbReference>
<dbReference type="RefSeq" id="WP_045346474.1">
    <property type="nucleotide sequence ID" value="NZ_JAQSEH010000013.1"/>
</dbReference>
<dbReference type="Proteomes" id="UP000033679">
    <property type="component" value="Unassembled WGS sequence"/>
</dbReference>
<accession>A0A837FEN7</accession>
<keyword evidence="1" id="KW-0732">Signal</keyword>
<evidence type="ECO:0000313" key="2">
    <source>
        <dbReference type="EMBL" id="KJM67335.1"/>
    </source>
</evidence>
<evidence type="ECO:0000256" key="1">
    <source>
        <dbReference type="SAM" id="SignalP"/>
    </source>
</evidence>
<name>A0A837FEN7_9ENTR</name>
<reference evidence="2 3" key="1">
    <citation type="submission" date="2015-03" db="EMBL/GenBank/DDBJ databases">
        <authorList>
            <person name="McCorrison J."/>
            <person name="Sanka R."/>
            <person name="Adams M."/>
            <person name="Brinkac L."/>
            <person name="Nierman W."/>
            <person name="Sutton G."/>
            <person name="Nelson K."/>
            <person name="Kiedrowski L."/>
            <person name="Guerrero D."/>
            <person name="Bonomo R."/>
        </authorList>
    </citation>
    <scope>NUCLEOTIDE SEQUENCE [LARGE SCALE GENOMIC DNA]</scope>
    <source>
        <strain evidence="2 3">39373</strain>
    </source>
</reference>
<sequence>MYNQSNIILLFLVLFSSAGCSVSQTVNKTLSPPADTKWVNFEVKNPSQYTKPIPLEVRYISHECMKKRISGFDGSVVTEPSYNVIEVPMQQESGDIWKAKIAMTGGGTCKWTLSAVILGIEYINATHLGKDLVPGTAVGVSLAFDNDASRNGQYRSAQGDLNLSPKYYPYIRERNIAEKTKSLSLFGEEDFILLRISNINKVFYHPVIDELKVVKYIEPEKKIEGIYSEIIYPDGSVVSDGTVFPDFYKVEKMNIDK</sequence>
<evidence type="ECO:0008006" key="4">
    <source>
        <dbReference type="Google" id="ProtNLM"/>
    </source>
</evidence>
<feature type="signal peptide" evidence="1">
    <location>
        <begin position="1"/>
        <end position="18"/>
    </location>
</feature>
<protein>
    <recommendedName>
        <fullName evidence="4">Lipoprotein</fullName>
    </recommendedName>
</protein>
<gene>
    <name evidence="2" type="ORF">SS59_13855</name>
</gene>
<dbReference type="AlphaFoldDB" id="A0A837FEN7"/>
<comment type="caution">
    <text evidence="2">The sequence shown here is derived from an EMBL/GenBank/DDBJ whole genome shotgun (WGS) entry which is preliminary data.</text>
</comment>
<proteinExistence type="predicted"/>
<evidence type="ECO:0000313" key="3">
    <source>
        <dbReference type="Proteomes" id="UP000033679"/>
    </source>
</evidence>
<organism evidence="2 3">
    <name type="scientific">Enterobacter hormaechei subsp. xiangfangensis</name>
    <dbReference type="NCBI Taxonomy" id="1296536"/>
    <lineage>
        <taxon>Bacteria</taxon>
        <taxon>Pseudomonadati</taxon>
        <taxon>Pseudomonadota</taxon>
        <taxon>Gammaproteobacteria</taxon>
        <taxon>Enterobacterales</taxon>
        <taxon>Enterobacteriaceae</taxon>
        <taxon>Enterobacter</taxon>
        <taxon>Enterobacter cloacae complex</taxon>
    </lineage>
</organism>
<feature type="chain" id="PRO_5033046013" description="Lipoprotein" evidence="1">
    <location>
        <begin position="19"/>
        <end position="257"/>
    </location>
</feature>